<dbReference type="PROSITE" id="PS00445">
    <property type="entry name" value="FGGY_KINASES_2"/>
    <property type="match status" value="1"/>
</dbReference>
<dbReference type="GO" id="GO:0005975">
    <property type="term" value="P:carbohydrate metabolic process"/>
    <property type="evidence" value="ECO:0007669"/>
    <property type="project" value="InterPro"/>
</dbReference>
<dbReference type="PANTHER" id="PTHR43095:SF5">
    <property type="entry name" value="XYLULOSE KINASE"/>
    <property type="match status" value="1"/>
</dbReference>
<organism evidence="7 8">
    <name type="scientific">Caldanaerobacter subterraneus subsp. pacificus DSM 12653</name>
    <dbReference type="NCBI Taxonomy" id="391606"/>
    <lineage>
        <taxon>Bacteria</taxon>
        <taxon>Bacillati</taxon>
        <taxon>Bacillota</taxon>
        <taxon>Clostridia</taxon>
        <taxon>Thermoanaerobacterales</taxon>
        <taxon>Thermoanaerobacteraceae</taxon>
        <taxon>Caldanaerobacter</taxon>
    </lineage>
</organism>
<keyword evidence="2 4" id="KW-0808">Transferase</keyword>
<dbReference type="GO" id="GO:0016773">
    <property type="term" value="F:phosphotransferase activity, alcohol group as acceptor"/>
    <property type="evidence" value="ECO:0007669"/>
    <property type="project" value="InterPro"/>
</dbReference>
<accession>B7R614</accession>
<dbReference type="Pfam" id="PF02782">
    <property type="entry name" value="FGGY_C"/>
    <property type="match status" value="1"/>
</dbReference>
<dbReference type="InterPro" id="IPR018484">
    <property type="entry name" value="FGGY_N"/>
</dbReference>
<dbReference type="InterPro" id="IPR043129">
    <property type="entry name" value="ATPase_NBD"/>
</dbReference>
<proteinExistence type="inferred from homology"/>
<dbReference type="GO" id="GO:0016301">
    <property type="term" value="F:kinase activity"/>
    <property type="evidence" value="ECO:0007669"/>
    <property type="project" value="UniProtKB-KW"/>
</dbReference>
<feature type="domain" description="Carbohydrate kinase FGGY N-terminal" evidence="5">
    <location>
        <begin position="5"/>
        <end position="240"/>
    </location>
</feature>
<dbReference type="EMBL" id="ABXP02000026">
    <property type="protein sequence ID" value="KKC30743.1"/>
    <property type="molecule type" value="Genomic_DNA"/>
</dbReference>
<reference evidence="8" key="3">
    <citation type="submission" date="2015-02" db="EMBL/GenBank/DDBJ databases">
        <title>Genome analysis of three genomes within the thermophilic hydrogenogenic bacterial species Caldanaerobacter subterraneus.</title>
        <authorList>
            <person name="Sant'Anna F.H."/>
            <person name="Lebedinsky A."/>
            <person name="Sokolova T."/>
            <person name="Robb F.T."/>
            <person name="Gonzalez J.M."/>
        </authorList>
    </citation>
    <scope>NUCLEOTIDE SEQUENCE [LARGE SCALE GENOMIC DNA]</scope>
    <source>
        <strain evidence="8">DSM 12653</strain>
    </source>
</reference>
<dbReference type="RefSeq" id="WP_009609636.1">
    <property type="nucleotide sequence ID" value="NZ_ABXP02000026.1"/>
</dbReference>
<dbReference type="SUPFAM" id="SSF53067">
    <property type="entry name" value="Actin-like ATPase domain"/>
    <property type="match status" value="2"/>
</dbReference>
<evidence type="ECO:0000256" key="1">
    <source>
        <dbReference type="ARBA" id="ARBA00009156"/>
    </source>
</evidence>
<dbReference type="Proteomes" id="UP000010146">
    <property type="component" value="Unassembled WGS sequence"/>
</dbReference>
<evidence type="ECO:0000313" key="7">
    <source>
        <dbReference type="EMBL" id="KKC30743.1"/>
    </source>
</evidence>
<comment type="caution">
    <text evidence="7">The sequence shown here is derived from an EMBL/GenBank/DDBJ whole genome shotgun (WGS) entry which is preliminary data.</text>
</comment>
<protein>
    <submittedName>
        <fullName evidence="7">Glycerol kinase</fullName>
    </submittedName>
</protein>
<dbReference type="Pfam" id="PF00370">
    <property type="entry name" value="FGGY_N"/>
    <property type="match status" value="1"/>
</dbReference>
<name>B7R614_9THEO</name>
<reference evidence="7 8" key="1">
    <citation type="submission" date="2008-07" db="EMBL/GenBank/DDBJ databases">
        <authorList>
            <person name="Gonzalez J."/>
            <person name="Sokolova T."/>
            <person name="Ferriera S."/>
            <person name="Johnson J."/>
            <person name="Kravitz S."/>
            <person name="Beeson K."/>
            <person name="Sutton G."/>
            <person name="Rogers Y.-H."/>
            <person name="Friedman R."/>
            <person name="Frazier M."/>
            <person name="Venter J.C."/>
        </authorList>
    </citation>
    <scope>NUCLEOTIDE SEQUENCE [LARGE SCALE GENOMIC DNA]</scope>
    <source>
        <strain evidence="7 8">DSM 12653</strain>
    </source>
</reference>
<feature type="domain" description="Carbohydrate kinase FGGY C-terminal" evidence="6">
    <location>
        <begin position="251"/>
        <end position="444"/>
    </location>
</feature>
<gene>
    <name evidence="7" type="ORF">CDSM653_00167</name>
</gene>
<reference evidence="7 8" key="2">
    <citation type="journal article" date="2015" name="BMC Genomics">
        <title>Analysis of three genomes within the thermophilic bacterial species Caldanaerobacter subterraneus with a focus on carbon monoxide dehydrogenase evolution and hydrolase diversity.</title>
        <authorList>
            <person name="Sant'Anna F.H."/>
            <person name="Lebedinsky A.V."/>
            <person name="Sokolova T.G."/>
            <person name="Robb F.T."/>
            <person name="Gonzalez J.M."/>
        </authorList>
    </citation>
    <scope>NUCLEOTIDE SEQUENCE [LARGE SCALE GENOMIC DNA]</scope>
    <source>
        <strain evidence="7 8">DSM 12653</strain>
    </source>
</reference>
<evidence type="ECO:0000256" key="4">
    <source>
        <dbReference type="RuleBase" id="RU003733"/>
    </source>
</evidence>
<dbReference type="InterPro" id="IPR018483">
    <property type="entry name" value="Carb_kinase_FGGY_CS"/>
</dbReference>
<dbReference type="PANTHER" id="PTHR43095">
    <property type="entry name" value="SUGAR KINASE"/>
    <property type="match status" value="1"/>
</dbReference>
<dbReference type="AlphaFoldDB" id="B7R614"/>
<evidence type="ECO:0000259" key="6">
    <source>
        <dbReference type="Pfam" id="PF02782"/>
    </source>
</evidence>
<evidence type="ECO:0000259" key="5">
    <source>
        <dbReference type="Pfam" id="PF00370"/>
    </source>
</evidence>
<dbReference type="CDD" id="cd07804">
    <property type="entry name" value="ASKHA_NBD_FGGY_RrXK-like"/>
    <property type="match status" value="1"/>
</dbReference>
<dbReference type="Gene3D" id="3.30.420.40">
    <property type="match status" value="2"/>
</dbReference>
<comment type="similarity">
    <text evidence="1 4">Belongs to the FGGY kinase family.</text>
</comment>
<evidence type="ECO:0000256" key="2">
    <source>
        <dbReference type="ARBA" id="ARBA00022679"/>
    </source>
</evidence>
<keyword evidence="3 4" id="KW-0418">Kinase</keyword>
<evidence type="ECO:0000313" key="8">
    <source>
        <dbReference type="Proteomes" id="UP000010146"/>
    </source>
</evidence>
<sequence>MSSYYLLGVDIGTYSSKGVVVKETGEVVASHIVEHNLDMPKPGYYEHDPEKVWWNDFLQICHTLLYKYEIDPRKIIGIGISTISPAIVPIDENGRALRPAILYGIDTRATKEISELSQLTGVKLTSQSAAPKILWIKRNEPEIWSKTRWILNGAGYINFKLTNKVTIDIYDALLFVPLFDLNTLKWSEEIASFVIPTNKLPLPMWSCDITGYVTSEAAQVTGLLAGTPVITGTADAAAEAVSAGLSELGDMMIMYGSSTFFITKVAQLRDVPNFWSSPFLEKGSYVVTGGTATAGSLTRWFRDQFGYPELEAERSGKGNAYALLAGLAETSTVGGNGLIILPYFAGERTPLHDPEAKGVIFGLTLRHTRADIYRAILESVGYSIRHNIEELKKEGINIQRILAVGGGTQNTVWMQIISDIANIIQQIPEKQIGASYGDAFMAGVGVGLFSTVKEVTKWVKISRAITPNIENYYRYEHYYQIFKELYKNTVHLMHQIG</sequence>
<evidence type="ECO:0000256" key="3">
    <source>
        <dbReference type="ARBA" id="ARBA00022777"/>
    </source>
</evidence>
<dbReference type="InterPro" id="IPR000577">
    <property type="entry name" value="Carb_kinase_FGGY"/>
</dbReference>
<dbReference type="InterPro" id="IPR018485">
    <property type="entry name" value="FGGY_C"/>
</dbReference>
<dbReference type="InterPro" id="IPR050406">
    <property type="entry name" value="FGGY_Carb_Kinase"/>
</dbReference>
<dbReference type="PIRSF" id="PIRSF000538">
    <property type="entry name" value="GlpK"/>
    <property type="match status" value="1"/>
</dbReference>